<dbReference type="Proteomes" id="UP000465220">
    <property type="component" value="Unassembled WGS sequence"/>
</dbReference>
<comment type="caution">
    <text evidence="1">The sequence shown here is derived from an EMBL/GenBank/DDBJ whole genome shotgun (WGS) entry which is preliminary data.</text>
</comment>
<evidence type="ECO:0000313" key="1">
    <source>
        <dbReference type="EMBL" id="GFF64368.1"/>
    </source>
</evidence>
<dbReference type="EMBL" id="BLKI01000004">
    <property type="protein sequence ID" value="GFF64368.1"/>
    <property type="molecule type" value="Genomic_DNA"/>
</dbReference>
<organism evidence="1 2">
    <name type="scientific">Aspergillus lentulus</name>
    <dbReference type="NCBI Taxonomy" id="293939"/>
    <lineage>
        <taxon>Eukaryota</taxon>
        <taxon>Fungi</taxon>
        <taxon>Dikarya</taxon>
        <taxon>Ascomycota</taxon>
        <taxon>Pezizomycotina</taxon>
        <taxon>Eurotiomycetes</taxon>
        <taxon>Eurotiomycetidae</taxon>
        <taxon>Eurotiales</taxon>
        <taxon>Aspergillaceae</taxon>
        <taxon>Aspergillus</taxon>
        <taxon>Aspergillus subgen. Fumigati</taxon>
    </lineage>
</organism>
<reference evidence="1 2" key="1">
    <citation type="submission" date="2020-01" db="EMBL/GenBank/DDBJ databases">
        <title>Draft genome sequence of Aspergillus lentulus IFM 60648.</title>
        <authorList>
            <person name="Takahashi H."/>
            <person name="Yaguchi T."/>
        </authorList>
    </citation>
    <scope>NUCLEOTIDE SEQUENCE [LARGE SCALE GENOMIC DNA]</scope>
    <source>
        <strain evidence="1 2">IFM 60648</strain>
    </source>
</reference>
<gene>
    <name evidence="1" type="ORF">IFM60648_01247</name>
</gene>
<proteinExistence type="predicted"/>
<protein>
    <submittedName>
        <fullName evidence="1">Uncharacterized protein</fullName>
    </submittedName>
</protein>
<accession>A0ABQ0ZU94</accession>
<keyword evidence="2" id="KW-1185">Reference proteome</keyword>
<name>A0ABQ0ZU94_ASPLE</name>
<evidence type="ECO:0000313" key="2">
    <source>
        <dbReference type="Proteomes" id="UP000465220"/>
    </source>
</evidence>
<sequence length="128" mass="14109">MSKPSTGTATGSHTPVVISALLFAETDAINLVAQRIRPSDHQNRTTGNIDSICNKIDHCNHTHKRNGLFISNPPRSGTSNRITRLAILSQTTIFCFTGPEEILLYSHIANLTTRGAKFPFSEPYAFRL</sequence>